<organism evidence="5 6">
    <name type="scientific">Guyparkeria halophila</name>
    <dbReference type="NCBI Taxonomy" id="47960"/>
    <lineage>
        <taxon>Bacteria</taxon>
        <taxon>Pseudomonadati</taxon>
        <taxon>Pseudomonadota</taxon>
        <taxon>Gammaproteobacteria</taxon>
        <taxon>Chromatiales</taxon>
        <taxon>Thioalkalibacteraceae</taxon>
        <taxon>Guyparkeria</taxon>
    </lineage>
</organism>
<feature type="domain" description="Tyr recombinase" evidence="4">
    <location>
        <begin position="231"/>
        <end position="402"/>
    </location>
</feature>
<dbReference type="InterPro" id="IPR011010">
    <property type="entry name" value="DNA_brk_join_enz"/>
</dbReference>
<protein>
    <submittedName>
        <fullName evidence="5">Tyrosine-type recombinase/integrase</fullName>
    </submittedName>
</protein>
<evidence type="ECO:0000259" key="4">
    <source>
        <dbReference type="PROSITE" id="PS51898"/>
    </source>
</evidence>
<dbReference type="KEGG" id="ghl:GM160_00730"/>
<evidence type="ECO:0000256" key="2">
    <source>
        <dbReference type="ARBA" id="ARBA00022908"/>
    </source>
</evidence>
<proteinExistence type="inferred from homology"/>
<dbReference type="GO" id="GO:0015074">
    <property type="term" value="P:DNA integration"/>
    <property type="evidence" value="ECO:0007669"/>
    <property type="project" value="UniProtKB-KW"/>
</dbReference>
<dbReference type="GO" id="GO:0006310">
    <property type="term" value="P:DNA recombination"/>
    <property type="evidence" value="ECO:0007669"/>
    <property type="project" value="UniProtKB-KW"/>
</dbReference>
<dbReference type="InterPro" id="IPR025166">
    <property type="entry name" value="Integrase_DNA_bind_dom"/>
</dbReference>
<dbReference type="InterPro" id="IPR038488">
    <property type="entry name" value="Integrase_DNA-bd_sf"/>
</dbReference>
<dbReference type="Gene3D" id="1.10.443.10">
    <property type="entry name" value="Intergrase catalytic core"/>
    <property type="match status" value="1"/>
</dbReference>
<dbReference type="Pfam" id="PF00589">
    <property type="entry name" value="Phage_integrase"/>
    <property type="match status" value="1"/>
</dbReference>
<dbReference type="PROSITE" id="PS51898">
    <property type="entry name" value="TYR_RECOMBINASE"/>
    <property type="match status" value="1"/>
</dbReference>
<sequence>MRVNLTAGRVNNHDCEPGKKQSFLWDSTVPGLAVRTSPTKKAFIFQSRLDGRSIRITIGDVRTWGIDEARAEARRLGTLIDQGVDPRQEKRERLAAQEREQARQAKEAITLADAWSEYVEARQPHWSTHHHKDHLKVAYRGGESRQRGKGKRTPGVLASLMDHRLADLDQATLKKWISKEGKKRATQTNLGFRLLRAFLRWCEDEPRFQGLADPAICSTRLAKQHLPKQGTRTDCLTREQLPAWFKAVRALDSATMAAYFQTLLLTGARRGELASLRWSDVDFRWNTLTIRDKVEGERTIPLTSHVASLLDSLERENDWVFASTTSATGHLMAPTRRHTEAAKAAGVEGLTLHGLRRSFGTLSEWVEAPAGIVAQIQGHKPSAIVEKHYRQRPIDLLRQWHQKIEDWILEQADIHAEPPKKVRHLRAV</sequence>
<evidence type="ECO:0000256" key="3">
    <source>
        <dbReference type="ARBA" id="ARBA00023172"/>
    </source>
</evidence>
<gene>
    <name evidence="5" type="ORF">GM160_00730</name>
</gene>
<comment type="similarity">
    <text evidence="1">Belongs to the 'phage' integrase family.</text>
</comment>
<dbReference type="GO" id="GO:0003677">
    <property type="term" value="F:DNA binding"/>
    <property type="evidence" value="ECO:0007669"/>
    <property type="project" value="InterPro"/>
</dbReference>
<evidence type="ECO:0000256" key="1">
    <source>
        <dbReference type="ARBA" id="ARBA00008857"/>
    </source>
</evidence>
<keyword evidence="2" id="KW-0229">DNA integration</keyword>
<name>A0A6I6D814_9GAMM</name>
<dbReference type="Proteomes" id="UP000427716">
    <property type="component" value="Chromosome"/>
</dbReference>
<reference evidence="5 6" key="1">
    <citation type="submission" date="2019-11" db="EMBL/GenBank/DDBJ databases">
        <authorList>
            <person name="Zhang J."/>
            <person name="Sun C."/>
        </authorList>
    </citation>
    <scope>NUCLEOTIDE SEQUENCE [LARGE SCALE GENOMIC DNA]</scope>
    <source>
        <strain evidence="6">sp2</strain>
    </source>
</reference>
<dbReference type="Pfam" id="PF13356">
    <property type="entry name" value="Arm-DNA-bind_3"/>
    <property type="match status" value="1"/>
</dbReference>
<accession>A0A6I6D814</accession>
<dbReference type="InterPro" id="IPR002104">
    <property type="entry name" value="Integrase_catalytic"/>
</dbReference>
<dbReference type="PANTHER" id="PTHR30629:SF6">
    <property type="entry name" value="PROPHAGE INTEGRASE INTA-RELATED"/>
    <property type="match status" value="1"/>
</dbReference>
<dbReference type="AlphaFoldDB" id="A0A6I6D814"/>
<dbReference type="Gene3D" id="3.30.160.390">
    <property type="entry name" value="Integrase, DNA-binding domain"/>
    <property type="match status" value="1"/>
</dbReference>
<dbReference type="PANTHER" id="PTHR30629">
    <property type="entry name" value="PROPHAGE INTEGRASE"/>
    <property type="match status" value="1"/>
</dbReference>
<dbReference type="EMBL" id="CP046415">
    <property type="protein sequence ID" value="QGT77522.1"/>
    <property type="molecule type" value="Genomic_DNA"/>
</dbReference>
<evidence type="ECO:0000313" key="6">
    <source>
        <dbReference type="Proteomes" id="UP000427716"/>
    </source>
</evidence>
<dbReference type="RefSeq" id="WP_156227404.1">
    <property type="nucleotide sequence ID" value="NZ_CP046415.1"/>
</dbReference>
<evidence type="ECO:0000313" key="5">
    <source>
        <dbReference type="EMBL" id="QGT77522.1"/>
    </source>
</evidence>
<dbReference type="InterPro" id="IPR013762">
    <property type="entry name" value="Integrase-like_cat_sf"/>
</dbReference>
<keyword evidence="3" id="KW-0233">DNA recombination</keyword>
<dbReference type="InterPro" id="IPR050808">
    <property type="entry name" value="Phage_Integrase"/>
</dbReference>
<keyword evidence="6" id="KW-1185">Reference proteome</keyword>
<dbReference type="SUPFAM" id="SSF56349">
    <property type="entry name" value="DNA breaking-rejoining enzymes"/>
    <property type="match status" value="1"/>
</dbReference>